<accession>A0A7J5ZTL3</accession>
<dbReference type="EMBL" id="JAAGNN010000023">
    <property type="protein sequence ID" value="KAF4073870.1"/>
    <property type="molecule type" value="Genomic_DNA"/>
</dbReference>
<dbReference type="Proteomes" id="UP000593565">
    <property type="component" value="Unassembled WGS sequence"/>
</dbReference>
<evidence type="ECO:0000313" key="2">
    <source>
        <dbReference type="EMBL" id="KAF4073870.1"/>
    </source>
</evidence>
<keyword evidence="3" id="KW-1185">Reference proteome</keyword>
<gene>
    <name evidence="2" type="ORF">AMELA_G00248230</name>
</gene>
<feature type="region of interest" description="Disordered" evidence="1">
    <location>
        <begin position="20"/>
        <end position="57"/>
    </location>
</feature>
<evidence type="ECO:0000256" key="1">
    <source>
        <dbReference type="SAM" id="MobiDB-lite"/>
    </source>
</evidence>
<name>A0A7J5ZTL3_AMEME</name>
<reference evidence="2 3" key="1">
    <citation type="submission" date="2020-02" db="EMBL/GenBank/DDBJ databases">
        <title>A chromosome-scale genome assembly of the black bullhead catfish (Ameiurus melas).</title>
        <authorList>
            <person name="Wen M."/>
            <person name="Zham M."/>
            <person name="Cabau C."/>
            <person name="Klopp C."/>
            <person name="Donnadieu C."/>
            <person name="Roques C."/>
            <person name="Bouchez O."/>
            <person name="Lampietro C."/>
            <person name="Jouanno E."/>
            <person name="Herpin A."/>
            <person name="Louis A."/>
            <person name="Berthelot C."/>
            <person name="Parey E."/>
            <person name="Roest-Crollius H."/>
            <person name="Braasch I."/>
            <person name="Postlethwait J."/>
            <person name="Robinson-Rechavi M."/>
            <person name="Echchiki A."/>
            <person name="Begum T."/>
            <person name="Montfort J."/>
            <person name="Schartl M."/>
            <person name="Bobe J."/>
            <person name="Guiguen Y."/>
        </authorList>
    </citation>
    <scope>NUCLEOTIDE SEQUENCE [LARGE SCALE GENOMIC DNA]</scope>
    <source>
        <strain evidence="2">M_S1</strain>
        <tissue evidence="2">Blood</tissue>
    </source>
</reference>
<sequence>MPYLEFYFCVLKIKDEQSVTCSPSETPRQRQWLAGSKRFSHSRRTPKRQQRRKSHREQIRKLLLKQHSSTHVLSAGHRCQTPRLSSSILRELPLSASGTLGRNAAIQLGQLIQLLETDSGYDDRRLNDGLKHTSTL</sequence>
<feature type="compositionally biased region" description="Basic residues" evidence="1">
    <location>
        <begin position="38"/>
        <end position="55"/>
    </location>
</feature>
<evidence type="ECO:0000313" key="3">
    <source>
        <dbReference type="Proteomes" id="UP000593565"/>
    </source>
</evidence>
<protein>
    <submittedName>
        <fullName evidence="2">Uncharacterized protein</fullName>
    </submittedName>
</protein>
<comment type="caution">
    <text evidence="2">The sequence shown here is derived from an EMBL/GenBank/DDBJ whole genome shotgun (WGS) entry which is preliminary data.</text>
</comment>
<proteinExistence type="predicted"/>
<dbReference type="AlphaFoldDB" id="A0A7J5ZTL3"/>
<organism evidence="2 3">
    <name type="scientific">Ameiurus melas</name>
    <name type="common">Black bullhead</name>
    <name type="synonym">Silurus melas</name>
    <dbReference type="NCBI Taxonomy" id="219545"/>
    <lineage>
        <taxon>Eukaryota</taxon>
        <taxon>Metazoa</taxon>
        <taxon>Chordata</taxon>
        <taxon>Craniata</taxon>
        <taxon>Vertebrata</taxon>
        <taxon>Euteleostomi</taxon>
        <taxon>Actinopterygii</taxon>
        <taxon>Neopterygii</taxon>
        <taxon>Teleostei</taxon>
        <taxon>Ostariophysi</taxon>
        <taxon>Siluriformes</taxon>
        <taxon>Ictaluridae</taxon>
        <taxon>Ameiurus</taxon>
    </lineage>
</organism>